<sequence length="650" mass="71642">MLYAKDESINVNFRNLSMKDFIEMISKVTHKNILIDADLKGKINFISQEPIKKSSLIPLANSILESKGFTIIDQGDFYKVVKSATAAGEGLDVSSSVTGETMKTVMFPLKNANAAIIRAKIKPLLHRSDKVISFKENNVLAVTATPRTLQSISKLINAIEKKGMKRSTVIRLKNSSVKDVYPNAQNMAKKLFPQTIESEKVDVFKDDATNSIILVGKEANNRRMIRYIKQLDIKGDDQTQKMYVIRLKNSNVEEMEKILSKLVSQMNNMAATVRKKGGKSPSKAMVVSDVERNALIILATGEQIRNIRETVSKIDIPKVQVYVKARIVEIDTNLAEQVGLKYGLNGGAITSNGLFTLAGDMGAGALQISPALLAFLNTNNGETYTDANGNIITNNNPSFKFDPTNKVFALGAQLDLLKRNGAAHILSEPSILCTNNKEAEIYVGQTRSILTQAQQSTNGDSNVINNYSREDIGLTLKVKPRLSSNNKVSLEVETVIEDVLDNESPSADRPTTTKRDVKTTAIVNNGETIILGGLIKNAGGKGLTKIPLLGDLPILGKLFTHTSDLSRKTNVVVYLTPYIVRKSDDLQKLKELLDELEEVQSEYNRHIYEILEGKKKHKASRRISSGTPAASRRIKHQTDTDRSLDPLGAF</sequence>
<keyword evidence="4" id="KW-1134">Transmembrane beta strand</keyword>
<dbReference type="InterPro" id="IPR049371">
    <property type="entry name" value="GspD-like_N0"/>
</dbReference>
<evidence type="ECO:0000256" key="11">
    <source>
        <dbReference type="SAM" id="MobiDB-lite"/>
    </source>
</evidence>
<organism evidence="15">
    <name type="scientific">hydrothermal vent metagenome</name>
    <dbReference type="NCBI Taxonomy" id="652676"/>
    <lineage>
        <taxon>unclassified sequences</taxon>
        <taxon>metagenomes</taxon>
        <taxon>ecological metagenomes</taxon>
    </lineage>
</organism>
<feature type="domain" description="GspD-like N0" evidence="14">
    <location>
        <begin position="11"/>
        <end position="80"/>
    </location>
</feature>
<dbReference type="GO" id="GO:0015627">
    <property type="term" value="C:type II protein secretion system complex"/>
    <property type="evidence" value="ECO:0007669"/>
    <property type="project" value="InterPro"/>
</dbReference>
<dbReference type="Pfam" id="PF00263">
    <property type="entry name" value="Secretin"/>
    <property type="match status" value="1"/>
</dbReference>
<dbReference type="PROSITE" id="PS00875">
    <property type="entry name" value="T2SP_D"/>
    <property type="match status" value="1"/>
</dbReference>
<evidence type="ECO:0000256" key="8">
    <source>
        <dbReference type="ARBA" id="ARBA00023136"/>
    </source>
</evidence>
<feature type="domain" description="NolW-like" evidence="13">
    <location>
        <begin position="168"/>
        <end position="234"/>
    </location>
</feature>
<dbReference type="AlphaFoldDB" id="A0A1W1E950"/>
<keyword evidence="5" id="KW-0812">Transmembrane</keyword>
<accession>A0A1W1E950</accession>
<evidence type="ECO:0000256" key="9">
    <source>
        <dbReference type="ARBA" id="ARBA00023237"/>
    </source>
</evidence>
<comment type="subcellular location">
    <subcellularLocation>
        <location evidence="1">Cell outer membrane</location>
    </subcellularLocation>
</comment>
<keyword evidence="3" id="KW-0813">Transport</keyword>
<dbReference type="InterPro" id="IPR013356">
    <property type="entry name" value="T2SS_GspD"/>
</dbReference>
<dbReference type="GO" id="GO:0015628">
    <property type="term" value="P:protein secretion by the type II secretion system"/>
    <property type="evidence" value="ECO:0007669"/>
    <property type="project" value="InterPro"/>
</dbReference>
<keyword evidence="8" id="KW-0472">Membrane</keyword>
<dbReference type="PANTHER" id="PTHR30332">
    <property type="entry name" value="PROBABLE GENERAL SECRETION PATHWAY PROTEIN D"/>
    <property type="match status" value="1"/>
</dbReference>
<protein>
    <submittedName>
        <fullName evidence="15">General secretion pathway protein D / Type II secretion outermembrane pore forming protein (PulD)</fullName>
    </submittedName>
</protein>
<keyword evidence="9" id="KW-0998">Cell outer membrane</keyword>
<evidence type="ECO:0000259" key="14">
    <source>
        <dbReference type="Pfam" id="PF21305"/>
    </source>
</evidence>
<dbReference type="Pfam" id="PF03958">
    <property type="entry name" value="Secretin_N"/>
    <property type="match status" value="2"/>
</dbReference>
<dbReference type="InterPro" id="IPR004846">
    <property type="entry name" value="T2SS/T3SS_dom"/>
</dbReference>
<proteinExistence type="inferred from homology"/>
<evidence type="ECO:0000256" key="1">
    <source>
        <dbReference type="ARBA" id="ARBA00004442"/>
    </source>
</evidence>
<dbReference type="PRINTS" id="PR00811">
    <property type="entry name" value="BCTERIALGSPD"/>
</dbReference>
<evidence type="ECO:0000256" key="7">
    <source>
        <dbReference type="ARBA" id="ARBA00022927"/>
    </source>
</evidence>
<evidence type="ECO:0000259" key="12">
    <source>
        <dbReference type="Pfam" id="PF00263"/>
    </source>
</evidence>
<dbReference type="EMBL" id="FPIB01000017">
    <property type="protein sequence ID" value="SFV90495.1"/>
    <property type="molecule type" value="Genomic_DNA"/>
</dbReference>
<dbReference type="InterPro" id="IPR004845">
    <property type="entry name" value="T2SS_GspD_CS"/>
</dbReference>
<reference evidence="15" key="1">
    <citation type="submission" date="2016-10" db="EMBL/GenBank/DDBJ databases">
        <authorList>
            <person name="de Groot N.N."/>
        </authorList>
    </citation>
    <scope>NUCLEOTIDE SEQUENCE</scope>
</reference>
<evidence type="ECO:0000256" key="5">
    <source>
        <dbReference type="ARBA" id="ARBA00022692"/>
    </source>
</evidence>
<dbReference type="InterPro" id="IPR005644">
    <property type="entry name" value="NolW-like"/>
</dbReference>
<dbReference type="Pfam" id="PF21305">
    <property type="entry name" value="type_II_gspD_N0"/>
    <property type="match status" value="1"/>
</dbReference>
<evidence type="ECO:0000313" key="15">
    <source>
        <dbReference type="EMBL" id="SFV90495.1"/>
    </source>
</evidence>
<feature type="domain" description="NolW-like" evidence="13">
    <location>
        <begin position="244"/>
        <end position="318"/>
    </location>
</feature>
<feature type="coiled-coil region" evidence="10">
    <location>
        <begin position="579"/>
        <end position="609"/>
    </location>
</feature>
<evidence type="ECO:0000256" key="3">
    <source>
        <dbReference type="ARBA" id="ARBA00022448"/>
    </source>
</evidence>
<dbReference type="Gene3D" id="3.30.1370.120">
    <property type="match status" value="3"/>
</dbReference>
<dbReference type="GO" id="GO:0009279">
    <property type="term" value="C:cell outer membrane"/>
    <property type="evidence" value="ECO:0007669"/>
    <property type="project" value="UniProtKB-SubCell"/>
</dbReference>
<keyword evidence="10" id="KW-0175">Coiled coil</keyword>
<dbReference type="NCBIfam" id="TIGR02517">
    <property type="entry name" value="type_II_gspD"/>
    <property type="match status" value="1"/>
</dbReference>
<dbReference type="InterPro" id="IPR001775">
    <property type="entry name" value="GspD/PilQ"/>
</dbReference>
<evidence type="ECO:0000256" key="2">
    <source>
        <dbReference type="ARBA" id="ARBA00006980"/>
    </source>
</evidence>
<comment type="similarity">
    <text evidence="2">Belongs to the bacterial secretin family. GSP D subfamily.</text>
</comment>
<keyword evidence="6" id="KW-0732">Signal</keyword>
<name>A0A1W1E950_9ZZZZ</name>
<dbReference type="PANTHER" id="PTHR30332:SF24">
    <property type="entry name" value="SECRETIN GSPD-RELATED"/>
    <property type="match status" value="1"/>
</dbReference>
<keyword evidence="7" id="KW-0653">Protein transport</keyword>
<dbReference type="InterPro" id="IPR050810">
    <property type="entry name" value="Bact_Secretion_Sys_Channel"/>
</dbReference>
<gene>
    <name evidence="15" type="ORF">MNB_SV-4-820</name>
</gene>
<dbReference type="InterPro" id="IPR038591">
    <property type="entry name" value="NolW-like_sf"/>
</dbReference>
<evidence type="ECO:0000256" key="6">
    <source>
        <dbReference type="ARBA" id="ARBA00022729"/>
    </source>
</evidence>
<feature type="domain" description="Type II/III secretion system secretin-like" evidence="12">
    <location>
        <begin position="417"/>
        <end position="581"/>
    </location>
</feature>
<evidence type="ECO:0000256" key="10">
    <source>
        <dbReference type="SAM" id="Coils"/>
    </source>
</evidence>
<evidence type="ECO:0000256" key="4">
    <source>
        <dbReference type="ARBA" id="ARBA00022452"/>
    </source>
</evidence>
<feature type="region of interest" description="Disordered" evidence="11">
    <location>
        <begin position="619"/>
        <end position="650"/>
    </location>
</feature>
<evidence type="ECO:0000259" key="13">
    <source>
        <dbReference type="Pfam" id="PF03958"/>
    </source>
</evidence>
<dbReference type="Gene3D" id="3.55.50.30">
    <property type="match status" value="1"/>
</dbReference>